<dbReference type="EMBL" id="QYUQ01000002">
    <property type="protein sequence ID" value="RJG02957.1"/>
    <property type="molecule type" value="Genomic_DNA"/>
</dbReference>
<dbReference type="OrthoDB" id="8558412at2"/>
<evidence type="ECO:0000256" key="1">
    <source>
        <dbReference type="ARBA" id="ARBA00023015"/>
    </source>
</evidence>
<keyword evidence="2" id="KW-0238">DNA-binding</keyword>
<dbReference type="Pfam" id="PF00027">
    <property type="entry name" value="cNMP_binding"/>
    <property type="match status" value="1"/>
</dbReference>
<accession>A0A3A3G3A6</accession>
<dbReference type="InterPro" id="IPR018490">
    <property type="entry name" value="cNMP-bd_dom_sf"/>
</dbReference>
<dbReference type="SUPFAM" id="SSF46785">
    <property type="entry name" value="Winged helix' DNA-binding domain"/>
    <property type="match status" value="1"/>
</dbReference>
<feature type="domain" description="Cyclic nucleotide-binding" evidence="4">
    <location>
        <begin position="14"/>
        <end position="134"/>
    </location>
</feature>
<organism evidence="6 7">
    <name type="scientific">Noviherbaspirillum sedimenti</name>
    <dbReference type="NCBI Taxonomy" id="2320865"/>
    <lineage>
        <taxon>Bacteria</taxon>
        <taxon>Pseudomonadati</taxon>
        <taxon>Pseudomonadota</taxon>
        <taxon>Betaproteobacteria</taxon>
        <taxon>Burkholderiales</taxon>
        <taxon>Oxalobacteraceae</taxon>
        <taxon>Noviherbaspirillum</taxon>
    </lineage>
</organism>
<gene>
    <name evidence="6" type="ORF">D3878_16350</name>
</gene>
<dbReference type="Gene3D" id="1.10.10.10">
    <property type="entry name" value="Winged helix-like DNA-binding domain superfamily/Winged helix DNA-binding domain"/>
    <property type="match status" value="1"/>
</dbReference>
<dbReference type="SMART" id="SM00100">
    <property type="entry name" value="cNMP"/>
    <property type="match status" value="1"/>
</dbReference>
<reference evidence="7" key="1">
    <citation type="submission" date="2018-09" db="EMBL/GenBank/DDBJ databases">
        <authorList>
            <person name="Zhu H."/>
        </authorList>
    </citation>
    <scope>NUCLEOTIDE SEQUENCE [LARGE SCALE GENOMIC DNA]</scope>
    <source>
        <strain evidence="7">K1S02-23</strain>
    </source>
</reference>
<dbReference type="Pfam" id="PF13545">
    <property type="entry name" value="HTH_Crp_2"/>
    <property type="match status" value="1"/>
</dbReference>
<dbReference type="Proteomes" id="UP000266327">
    <property type="component" value="Unassembled WGS sequence"/>
</dbReference>
<keyword evidence="1" id="KW-0805">Transcription regulation</keyword>
<dbReference type="PANTHER" id="PTHR24567:SF68">
    <property type="entry name" value="DNA-BINDING TRANSCRIPTIONAL DUAL REGULATOR CRP"/>
    <property type="match status" value="1"/>
</dbReference>
<evidence type="ECO:0000259" key="4">
    <source>
        <dbReference type="PROSITE" id="PS50042"/>
    </source>
</evidence>
<dbReference type="AlphaFoldDB" id="A0A3A3G3A6"/>
<keyword evidence="3" id="KW-0804">Transcription</keyword>
<evidence type="ECO:0000256" key="2">
    <source>
        <dbReference type="ARBA" id="ARBA00023125"/>
    </source>
</evidence>
<keyword evidence="7" id="KW-1185">Reference proteome</keyword>
<dbReference type="PROSITE" id="PS50042">
    <property type="entry name" value="CNMP_BINDING_3"/>
    <property type="match status" value="1"/>
</dbReference>
<dbReference type="PROSITE" id="PS51063">
    <property type="entry name" value="HTH_CRP_2"/>
    <property type="match status" value="1"/>
</dbReference>
<dbReference type="GO" id="GO:0003677">
    <property type="term" value="F:DNA binding"/>
    <property type="evidence" value="ECO:0007669"/>
    <property type="project" value="UniProtKB-KW"/>
</dbReference>
<dbReference type="InterPro" id="IPR012318">
    <property type="entry name" value="HTH_CRP"/>
</dbReference>
<dbReference type="InterPro" id="IPR036390">
    <property type="entry name" value="WH_DNA-bd_sf"/>
</dbReference>
<feature type="domain" description="HTH crp-type" evidence="5">
    <location>
        <begin position="148"/>
        <end position="218"/>
    </location>
</feature>
<dbReference type="SMART" id="SM00419">
    <property type="entry name" value="HTH_CRP"/>
    <property type="match status" value="1"/>
</dbReference>
<evidence type="ECO:0000313" key="7">
    <source>
        <dbReference type="Proteomes" id="UP000266327"/>
    </source>
</evidence>
<dbReference type="InterPro" id="IPR014710">
    <property type="entry name" value="RmlC-like_jellyroll"/>
</dbReference>
<evidence type="ECO:0000313" key="6">
    <source>
        <dbReference type="EMBL" id="RJG02957.1"/>
    </source>
</evidence>
<evidence type="ECO:0000256" key="3">
    <source>
        <dbReference type="ARBA" id="ARBA00023163"/>
    </source>
</evidence>
<dbReference type="InterPro" id="IPR036388">
    <property type="entry name" value="WH-like_DNA-bd_sf"/>
</dbReference>
<dbReference type="PANTHER" id="PTHR24567">
    <property type="entry name" value="CRP FAMILY TRANSCRIPTIONAL REGULATORY PROTEIN"/>
    <property type="match status" value="1"/>
</dbReference>
<dbReference type="GO" id="GO:0003700">
    <property type="term" value="F:DNA-binding transcription factor activity"/>
    <property type="evidence" value="ECO:0007669"/>
    <property type="project" value="TreeGrafter"/>
</dbReference>
<dbReference type="SUPFAM" id="SSF51206">
    <property type="entry name" value="cAMP-binding domain-like"/>
    <property type="match status" value="1"/>
</dbReference>
<dbReference type="Gene3D" id="2.60.120.10">
    <property type="entry name" value="Jelly Rolls"/>
    <property type="match status" value="1"/>
</dbReference>
<sequence>MTTGLRLFLAEQPWMQLLSEQEQARVITDTFERHVASGGYVCRAGEPAEQWIGVISGLVKASVMTSQGKTTTYAGITAGGWLGEGSVLNGTLRRFDVIALRDSYIAYVPRSTFMYLYNTNIRFCHFLISQLNKRLAQQMALIEIDRLVDAETRVAKFIIMLVESQTSRNPTWVLEINQAELAQLCGLSRQFINRVFAKLTAKKIIDHSYGRLNILDKDRLQNFDEHS</sequence>
<dbReference type="InterPro" id="IPR050397">
    <property type="entry name" value="Env_Response_Regulators"/>
</dbReference>
<proteinExistence type="predicted"/>
<dbReference type="GO" id="GO:0005829">
    <property type="term" value="C:cytosol"/>
    <property type="evidence" value="ECO:0007669"/>
    <property type="project" value="TreeGrafter"/>
</dbReference>
<dbReference type="CDD" id="cd00038">
    <property type="entry name" value="CAP_ED"/>
    <property type="match status" value="1"/>
</dbReference>
<dbReference type="RefSeq" id="WP_119786457.1">
    <property type="nucleotide sequence ID" value="NZ_QYUQ01000002.1"/>
</dbReference>
<protein>
    <submittedName>
        <fullName evidence="6">Crp/Fnr family transcriptional regulator</fullName>
    </submittedName>
</protein>
<evidence type="ECO:0000259" key="5">
    <source>
        <dbReference type="PROSITE" id="PS51063"/>
    </source>
</evidence>
<comment type="caution">
    <text evidence="6">The sequence shown here is derived from an EMBL/GenBank/DDBJ whole genome shotgun (WGS) entry which is preliminary data.</text>
</comment>
<name>A0A3A3G3A6_9BURK</name>
<dbReference type="InterPro" id="IPR000595">
    <property type="entry name" value="cNMP-bd_dom"/>
</dbReference>